<name>A0ABV8MR71_9NEIS</name>
<organism evidence="1 2">
    <name type="scientific">Chitinimonas lacunae</name>
    <dbReference type="NCBI Taxonomy" id="1963018"/>
    <lineage>
        <taxon>Bacteria</taxon>
        <taxon>Pseudomonadati</taxon>
        <taxon>Pseudomonadota</taxon>
        <taxon>Betaproteobacteria</taxon>
        <taxon>Neisseriales</taxon>
        <taxon>Chitinibacteraceae</taxon>
        <taxon>Chitinimonas</taxon>
    </lineage>
</organism>
<protein>
    <submittedName>
        <fullName evidence="1">Uncharacterized protein</fullName>
    </submittedName>
</protein>
<keyword evidence="2" id="KW-1185">Reference proteome</keyword>
<dbReference type="Proteomes" id="UP001595791">
    <property type="component" value="Unassembled WGS sequence"/>
</dbReference>
<reference evidence="2" key="1">
    <citation type="journal article" date="2019" name="Int. J. Syst. Evol. Microbiol.">
        <title>The Global Catalogue of Microorganisms (GCM) 10K type strain sequencing project: providing services to taxonomists for standard genome sequencing and annotation.</title>
        <authorList>
            <consortium name="The Broad Institute Genomics Platform"/>
            <consortium name="The Broad Institute Genome Sequencing Center for Infectious Disease"/>
            <person name="Wu L."/>
            <person name="Ma J."/>
        </authorList>
    </citation>
    <scope>NUCLEOTIDE SEQUENCE [LARGE SCALE GENOMIC DNA]</scope>
    <source>
        <strain evidence="2">LMG 29894</strain>
    </source>
</reference>
<evidence type="ECO:0000313" key="2">
    <source>
        <dbReference type="Proteomes" id="UP001595791"/>
    </source>
</evidence>
<dbReference type="EMBL" id="JBHSBU010000001">
    <property type="protein sequence ID" value="MFC4159725.1"/>
    <property type="molecule type" value="Genomic_DNA"/>
</dbReference>
<accession>A0ABV8MR71</accession>
<evidence type="ECO:0000313" key="1">
    <source>
        <dbReference type="EMBL" id="MFC4159725.1"/>
    </source>
</evidence>
<comment type="caution">
    <text evidence="1">The sequence shown here is derived from an EMBL/GenBank/DDBJ whole genome shotgun (WGS) entry which is preliminary data.</text>
</comment>
<proteinExistence type="predicted"/>
<sequence>MSAPPSSTTGVIPVDWIQRIHDGLTAHEVRSRLGPPIRVVPPGRALDNGRRNLDAVWVYRHQPRQHARPNQDIETFVGFRNDAVCIIWQALSSS</sequence>
<gene>
    <name evidence="1" type="ORF">ACFOW7_10235</name>
</gene>
<dbReference type="RefSeq" id="WP_378163793.1">
    <property type="nucleotide sequence ID" value="NZ_JBHSBU010000001.1"/>
</dbReference>